<dbReference type="EMBL" id="CP014229">
    <property type="protein sequence ID" value="AMD89841.1"/>
    <property type="molecule type" value="Genomic_DNA"/>
</dbReference>
<organism evidence="1 2">
    <name type="scientific">Desulfovibrio fairfieldensis</name>
    <dbReference type="NCBI Taxonomy" id="44742"/>
    <lineage>
        <taxon>Bacteria</taxon>
        <taxon>Pseudomonadati</taxon>
        <taxon>Thermodesulfobacteriota</taxon>
        <taxon>Desulfovibrionia</taxon>
        <taxon>Desulfovibrionales</taxon>
        <taxon>Desulfovibrionaceae</taxon>
        <taxon>Desulfovibrio</taxon>
    </lineage>
</organism>
<dbReference type="RefSeq" id="WP_062252155.1">
    <property type="nucleotide sequence ID" value="NZ_CP014229.1"/>
</dbReference>
<keyword evidence="2" id="KW-1185">Reference proteome</keyword>
<accession>A0A109W457</accession>
<gene>
    <name evidence="1" type="ORF">AXF13_06785</name>
</gene>
<proteinExistence type="predicted"/>
<evidence type="ECO:0000313" key="2">
    <source>
        <dbReference type="Proteomes" id="UP000069241"/>
    </source>
</evidence>
<dbReference type="STRING" id="44742.AXF13_06785"/>
<evidence type="ECO:0000313" key="1">
    <source>
        <dbReference type="EMBL" id="AMD89841.1"/>
    </source>
</evidence>
<protein>
    <submittedName>
        <fullName evidence="1">Uncharacterized protein</fullName>
    </submittedName>
</protein>
<dbReference type="AlphaFoldDB" id="A0A109W457"/>
<reference evidence="2" key="1">
    <citation type="submission" date="2016-02" db="EMBL/GenBank/DDBJ databases">
        <authorList>
            <person name="Holder M.E."/>
            <person name="Ajami N.J."/>
            <person name="Petrosino J.F."/>
        </authorList>
    </citation>
    <scope>NUCLEOTIDE SEQUENCE [LARGE SCALE GENOMIC DNA]</scope>
    <source>
        <strain evidence="2">CCUG 45958</strain>
    </source>
</reference>
<dbReference type="KEGG" id="dfi:AXF13_06785"/>
<sequence length="72" mass="7824">MSKQNLDNRQLGVKQYNSPLARDLESCAASLAALAGRVGVEEWTEISLIRMQIRALAGQVEGLLIPDNEEAA</sequence>
<dbReference type="Proteomes" id="UP000069241">
    <property type="component" value="Chromosome"/>
</dbReference>
<name>A0A109W457_9BACT</name>